<dbReference type="InterPro" id="IPR029063">
    <property type="entry name" value="SAM-dependent_MTases_sf"/>
</dbReference>
<dbReference type="EMBL" id="JARGDH010000001">
    <property type="protein sequence ID" value="KAL0279723.1"/>
    <property type="molecule type" value="Genomic_DNA"/>
</dbReference>
<comment type="pathway">
    <text evidence="12">Cofactor biosynthesis; ubiquinone biosynthesis.</text>
</comment>
<dbReference type="GO" id="GO:0006412">
    <property type="term" value="P:translation"/>
    <property type="evidence" value="ECO:0007669"/>
    <property type="project" value="InterPro"/>
</dbReference>
<dbReference type="AlphaFoldDB" id="A0AAW2IDC9"/>
<dbReference type="GO" id="GO:0008168">
    <property type="term" value="F:methyltransferase activity"/>
    <property type="evidence" value="ECO:0007669"/>
    <property type="project" value="InterPro"/>
</dbReference>
<evidence type="ECO:0000313" key="14">
    <source>
        <dbReference type="EMBL" id="KAL0279723.1"/>
    </source>
</evidence>
<dbReference type="EC" id="4.1.1.130" evidence="12"/>
<dbReference type="Gene3D" id="3.40.50.150">
    <property type="entry name" value="Vaccinia Virus protein VP39"/>
    <property type="match status" value="1"/>
</dbReference>
<keyword evidence="2 12" id="KW-0479">Metal-binding</keyword>
<gene>
    <name evidence="14" type="ORF">PYX00_001219</name>
</gene>
<keyword evidence="9 12" id="KW-0472">Membrane</keyword>
<comment type="cofactor">
    <cofactor evidence="12">
        <name>Zn(2+)</name>
        <dbReference type="ChEBI" id="CHEBI:29105"/>
    </cofactor>
</comment>
<feature type="binding site" evidence="12">
    <location>
        <position position="178"/>
    </location>
    <ligand>
        <name>Zn(2+)</name>
        <dbReference type="ChEBI" id="CHEBI:29105"/>
    </ligand>
</feature>
<keyword evidence="5" id="KW-0809">Transit peptide</keyword>
<dbReference type="InterPro" id="IPR007715">
    <property type="entry name" value="Coq4"/>
</dbReference>
<comment type="subcellular location">
    <subcellularLocation>
        <location evidence="12">Mitochondrion inner membrane</location>
        <topology evidence="12">Peripheral membrane protein</topology>
        <orientation evidence="12">Matrix side</orientation>
    </subcellularLocation>
</comment>
<dbReference type="InterPro" id="IPR015324">
    <property type="entry name" value="Ribosomal_Rsm22-like"/>
</dbReference>
<keyword evidence="3 12" id="KW-0999">Mitochondrion inner membrane</keyword>
<feature type="binding site" evidence="12">
    <location>
        <position position="179"/>
    </location>
    <ligand>
        <name>Zn(2+)</name>
        <dbReference type="ChEBI" id="CHEBI:29105"/>
    </ligand>
</feature>
<comment type="catalytic activity">
    <reaction evidence="12">
        <text>a 4-hydroxy-3-methoxy-5-(all-trans-polyprenyl)benzoate + H(+) = a 2-methoxy-6-(all-trans-polyprenyl)phenol + CO2</text>
        <dbReference type="Rhea" id="RHEA:81179"/>
        <dbReference type="Rhea" id="RHEA-COMP:9551"/>
        <dbReference type="Rhea" id="RHEA-COMP:10931"/>
        <dbReference type="ChEBI" id="CHEBI:15378"/>
        <dbReference type="ChEBI" id="CHEBI:16526"/>
        <dbReference type="ChEBI" id="CHEBI:62731"/>
        <dbReference type="ChEBI" id="CHEBI:84443"/>
        <dbReference type="EC" id="4.1.1.130"/>
    </reaction>
</comment>
<feature type="binding site" evidence="12">
    <location>
        <position position="182"/>
    </location>
    <ligand>
        <name>Zn(2+)</name>
        <dbReference type="ChEBI" id="CHEBI:29105"/>
    </ligand>
</feature>
<evidence type="ECO:0000256" key="7">
    <source>
        <dbReference type="ARBA" id="ARBA00023014"/>
    </source>
</evidence>
<dbReference type="GO" id="GO:0008270">
    <property type="term" value="F:zinc ion binding"/>
    <property type="evidence" value="ECO:0007669"/>
    <property type="project" value="UniProtKB-UniRule"/>
</dbReference>
<comment type="function">
    <text evidence="11">Mitochondrial ribosome (mitoribosome) assembly factor. Binds at the interface of the head and body domains of the mitochondrial small ribosomal subunit (mt-SSU), occluding the mRNA channel and preventing compaction of the head domain towards the body. Probable inactive methyltransferase: retains the characteristic folding and ability to bind S-adenosyl-L-methionine, but it probably lost its methyltransferase activity.</text>
</comment>
<evidence type="ECO:0000256" key="2">
    <source>
        <dbReference type="ARBA" id="ARBA00022723"/>
    </source>
</evidence>
<keyword evidence="1 12" id="KW-0831">Ubiquinone biosynthesis</keyword>
<keyword evidence="8 12" id="KW-0496">Mitochondrion</keyword>
<dbReference type="InterPro" id="IPR027540">
    <property type="entry name" value="Coq4_euk"/>
</dbReference>
<dbReference type="HAMAP" id="MF_03111">
    <property type="entry name" value="Coq4"/>
    <property type="match status" value="1"/>
</dbReference>
<sequence length="685" mass="78472">MNVTRDSLHLTKMLCLNRNSRKLNGSLLAYCSTSTKFVNNAQGGKTNFEKDFSESHINTTSFQKFLLGLGSGLMSITDPRRGDMVAVMGESTGAFAFEYIRSKMMESEEGRQILEEKPRISSASIDLKKLKNLPEGTLGKAYSNFLEKYKYTPDARLAVRFVDDFELAYVAQRYREAHDLFHTILDMPTNMLGEVTVKWVEAIQTRLPMCVTGAMFGPLRLAPKFTRTYATFTLERNLLNDLKNKKTKPRNQPGKLEIKRRIDLPRALEERIMDALERFKANKSENSINVAKRRIYQQLLPVEGIRKDFLMTSRTNLILKRLQDSSDQLSEAEVNDLLSKQLSKYEGDLEKMSQPVKFDRDTALLYLMARASSEYAVLVRVFAELRSKKLNFIPQSLFDFGSGVGTVVWAAAYFWKQSIVEYLTVDPSQEMNEIALAILEPPNKKKFVKGLIQRESIPGVDPDYDIVVSAFTFSYLMNYQDRMIKLNYLWNKTSKYLILVENGTADGFRAISEIRDMILKQSESLGFSCHVVAPCPHDFQCPMINTKDRCTCEAHYTQLRLKKGETYGTLPYSYVIFEKGKRDRNDKQWPRVLDVKPRSRHVHCDLCTAQGNLQHFIFSKRKTEPEIYKCARKLNAGDLFPGEVSLISEHREDPELKSDSSSDEDDDDGDIAEEMNTKDGRNVDK</sequence>
<comment type="function">
    <text evidence="12">Lyase that catalyzes the C1-decarboxylation of 4-hydroxy-3-methoxy-5-(all-trans-polyprenyl)benzoic acid into 2-methoxy-6-(all-trans-polyprenyl)phenol during ubiquinone biosynthesis.</text>
</comment>
<evidence type="ECO:0000256" key="8">
    <source>
        <dbReference type="ARBA" id="ARBA00023128"/>
    </source>
</evidence>
<comment type="similarity">
    <text evidence="12">Belongs to the COQ4 family.</text>
</comment>
<dbReference type="SUPFAM" id="SSF53335">
    <property type="entry name" value="S-adenosyl-L-methionine-dependent methyltransferases"/>
    <property type="match status" value="1"/>
</dbReference>
<dbReference type="GO" id="GO:0051536">
    <property type="term" value="F:iron-sulfur cluster binding"/>
    <property type="evidence" value="ECO:0007669"/>
    <property type="project" value="UniProtKB-KW"/>
</dbReference>
<keyword evidence="6" id="KW-0408">Iron</keyword>
<dbReference type="PANTHER" id="PTHR12922:SF7">
    <property type="entry name" value="UBIQUINONE BIOSYNTHESIS PROTEIN COQ4 HOMOLOG, MITOCHONDRIAL"/>
    <property type="match status" value="1"/>
</dbReference>
<dbReference type="GO" id="GO:0031314">
    <property type="term" value="C:extrinsic component of mitochondrial inner membrane"/>
    <property type="evidence" value="ECO:0007669"/>
    <property type="project" value="UniProtKB-UniRule"/>
</dbReference>
<proteinExistence type="inferred from homology"/>
<comment type="caution">
    <text evidence="14">The sequence shown here is derived from an EMBL/GenBank/DDBJ whole genome shotgun (WGS) entry which is preliminary data.</text>
</comment>
<dbReference type="CDD" id="cd02440">
    <property type="entry name" value="AdoMet_MTases"/>
    <property type="match status" value="1"/>
</dbReference>
<evidence type="ECO:0000256" key="12">
    <source>
        <dbReference type="HAMAP-Rule" id="MF_03111"/>
    </source>
</evidence>
<evidence type="ECO:0000256" key="3">
    <source>
        <dbReference type="ARBA" id="ARBA00022792"/>
    </source>
</evidence>
<feature type="region of interest" description="Disordered" evidence="13">
    <location>
        <begin position="647"/>
        <end position="685"/>
    </location>
</feature>
<keyword evidence="10 12" id="KW-0456">Lyase</keyword>
<dbReference type="PANTHER" id="PTHR12922">
    <property type="entry name" value="UBIQUINONE BIOSYNTHESIS PROTEIN"/>
    <property type="match status" value="1"/>
</dbReference>
<evidence type="ECO:0000256" key="4">
    <source>
        <dbReference type="ARBA" id="ARBA00022833"/>
    </source>
</evidence>
<evidence type="ECO:0000256" key="6">
    <source>
        <dbReference type="ARBA" id="ARBA00023004"/>
    </source>
</evidence>
<feature type="compositionally biased region" description="Acidic residues" evidence="13">
    <location>
        <begin position="661"/>
        <end position="673"/>
    </location>
</feature>
<keyword evidence="7" id="KW-0411">Iron-sulfur</keyword>
<keyword evidence="4 12" id="KW-0862">Zinc</keyword>
<evidence type="ECO:0000256" key="13">
    <source>
        <dbReference type="SAM" id="MobiDB-lite"/>
    </source>
</evidence>
<evidence type="ECO:0000256" key="1">
    <source>
        <dbReference type="ARBA" id="ARBA00022688"/>
    </source>
</evidence>
<accession>A0AAW2IDC9</accession>
<feature type="binding site" evidence="12">
    <location>
        <position position="194"/>
    </location>
    <ligand>
        <name>Zn(2+)</name>
        <dbReference type="ChEBI" id="CHEBI:29105"/>
    </ligand>
</feature>
<feature type="compositionally biased region" description="Basic and acidic residues" evidence="13">
    <location>
        <begin position="675"/>
        <end position="685"/>
    </location>
</feature>
<protein>
    <recommendedName>
        <fullName evidence="12">Ubiquinone biosynthesis protein COQ4 homolog, mitochondrial</fullName>
    </recommendedName>
    <alternativeName>
        <fullName evidence="12">4-hydroxy-3-methoxy-5-polyprenylbenzoate decarboxylase</fullName>
        <ecNumber evidence="12">4.1.1.130</ecNumber>
    </alternativeName>
    <alternativeName>
        <fullName evidence="12">Coenzyme Q biosynthesis protein 4 homolog</fullName>
    </alternativeName>
</protein>
<dbReference type="Pfam" id="PF09243">
    <property type="entry name" value="Rsm22"/>
    <property type="match status" value="1"/>
</dbReference>
<comment type="subunit">
    <text evidence="12">Component of a multi-subunit COQ enzyme complex.</text>
</comment>
<feature type="compositionally biased region" description="Basic and acidic residues" evidence="13">
    <location>
        <begin position="648"/>
        <end position="660"/>
    </location>
</feature>
<evidence type="ECO:0000256" key="11">
    <source>
        <dbReference type="ARBA" id="ARBA00045681"/>
    </source>
</evidence>
<evidence type="ECO:0000256" key="9">
    <source>
        <dbReference type="ARBA" id="ARBA00023136"/>
    </source>
</evidence>
<organism evidence="14">
    <name type="scientific">Menopon gallinae</name>
    <name type="common">poultry shaft louse</name>
    <dbReference type="NCBI Taxonomy" id="328185"/>
    <lineage>
        <taxon>Eukaryota</taxon>
        <taxon>Metazoa</taxon>
        <taxon>Ecdysozoa</taxon>
        <taxon>Arthropoda</taxon>
        <taxon>Hexapoda</taxon>
        <taxon>Insecta</taxon>
        <taxon>Pterygota</taxon>
        <taxon>Neoptera</taxon>
        <taxon>Paraneoptera</taxon>
        <taxon>Psocodea</taxon>
        <taxon>Troctomorpha</taxon>
        <taxon>Phthiraptera</taxon>
        <taxon>Amblycera</taxon>
        <taxon>Menoponidae</taxon>
        <taxon>Menopon</taxon>
    </lineage>
</organism>
<evidence type="ECO:0000256" key="10">
    <source>
        <dbReference type="ARBA" id="ARBA00023239"/>
    </source>
</evidence>
<dbReference type="Pfam" id="PF05019">
    <property type="entry name" value="Coq4"/>
    <property type="match status" value="1"/>
</dbReference>
<name>A0AAW2IDC9_9NEOP</name>
<evidence type="ECO:0000256" key="5">
    <source>
        <dbReference type="ARBA" id="ARBA00022946"/>
    </source>
</evidence>
<dbReference type="GO" id="GO:0120539">
    <property type="term" value="F:4-hydroxy-3-methoxy-5-polyprenylbenzoate decarboxylase activity"/>
    <property type="evidence" value="ECO:0007669"/>
    <property type="project" value="UniProtKB-EC"/>
</dbReference>
<reference evidence="14" key="1">
    <citation type="journal article" date="2024" name="Gigascience">
        <title>Chromosome-level genome of the poultry shaft louse Menopon gallinae provides insight into the host-switching and adaptive evolution of parasitic lice.</title>
        <authorList>
            <person name="Xu Y."/>
            <person name="Ma L."/>
            <person name="Liu S."/>
            <person name="Liang Y."/>
            <person name="Liu Q."/>
            <person name="He Z."/>
            <person name="Tian L."/>
            <person name="Duan Y."/>
            <person name="Cai W."/>
            <person name="Li H."/>
            <person name="Song F."/>
        </authorList>
    </citation>
    <scope>NUCLEOTIDE SEQUENCE</scope>
    <source>
        <strain evidence="14">Cailab_2023a</strain>
    </source>
</reference>